<comment type="function">
    <text evidence="1">Needed for flagellar regrowth and assembly.</text>
</comment>
<protein>
    <recommendedName>
        <fullName evidence="3">Flagellar assembly protein FliH</fullName>
    </recommendedName>
</protein>
<dbReference type="GO" id="GO:0005829">
    <property type="term" value="C:cytosol"/>
    <property type="evidence" value="ECO:0007669"/>
    <property type="project" value="TreeGrafter"/>
</dbReference>
<keyword evidence="10" id="KW-0966">Cell projection</keyword>
<evidence type="ECO:0000259" key="9">
    <source>
        <dbReference type="Pfam" id="PF02108"/>
    </source>
</evidence>
<dbReference type="PANTHER" id="PTHR34982">
    <property type="entry name" value="YOP PROTEINS TRANSLOCATION PROTEIN L"/>
    <property type="match status" value="1"/>
</dbReference>
<evidence type="ECO:0000256" key="4">
    <source>
        <dbReference type="ARBA" id="ARBA00022448"/>
    </source>
</evidence>
<feature type="domain" description="Flagellar assembly protein FliH/Type III secretion system HrpE" evidence="9">
    <location>
        <begin position="103"/>
        <end position="228"/>
    </location>
</feature>
<comment type="similarity">
    <text evidence="2">Belongs to the FliH family.</text>
</comment>
<proteinExistence type="inferred from homology"/>
<feature type="region of interest" description="Disordered" evidence="8">
    <location>
        <begin position="59"/>
        <end position="81"/>
    </location>
</feature>
<keyword evidence="7" id="KW-1006">Bacterial flagellum protein export</keyword>
<evidence type="ECO:0000256" key="8">
    <source>
        <dbReference type="SAM" id="MobiDB-lite"/>
    </source>
</evidence>
<evidence type="ECO:0000313" key="11">
    <source>
        <dbReference type="Proteomes" id="UP000322699"/>
    </source>
</evidence>
<reference evidence="10 11" key="1">
    <citation type="submission" date="2019-08" db="EMBL/GenBank/DDBJ databases">
        <title>Deep-cultivation of Planctomycetes and their phenomic and genomic characterization uncovers novel biology.</title>
        <authorList>
            <person name="Wiegand S."/>
            <person name="Jogler M."/>
            <person name="Boedeker C."/>
            <person name="Pinto D."/>
            <person name="Vollmers J."/>
            <person name="Rivas-Marin E."/>
            <person name="Kohn T."/>
            <person name="Peeters S.H."/>
            <person name="Heuer A."/>
            <person name="Rast P."/>
            <person name="Oberbeckmann S."/>
            <person name="Bunk B."/>
            <person name="Jeske O."/>
            <person name="Meyerdierks A."/>
            <person name="Storesund J.E."/>
            <person name="Kallscheuer N."/>
            <person name="Luecker S."/>
            <person name="Lage O.M."/>
            <person name="Pohl T."/>
            <person name="Merkel B.J."/>
            <person name="Hornburger P."/>
            <person name="Mueller R.-W."/>
            <person name="Bruemmer F."/>
            <person name="Labrenz M."/>
            <person name="Spormann A.M."/>
            <person name="Op Den Camp H."/>
            <person name="Overmann J."/>
            <person name="Amann R."/>
            <person name="Jetten M.S.M."/>
            <person name="Mascher T."/>
            <person name="Medema M.H."/>
            <person name="Devos D.P."/>
            <person name="Kaster A.-K."/>
            <person name="Ovreas L."/>
            <person name="Rohde M."/>
            <person name="Galperin M.Y."/>
            <person name="Jogler C."/>
        </authorList>
    </citation>
    <scope>NUCLEOTIDE SEQUENCE [LARGE SCALE GENOMIC DNA]</scope>
    <source>
        <strain evidence="10 11">LF1</strain>
    </source>
</reference>
<dbReference type="RefSeq" id="WP_084422893.1">
    <property type="nucleotide sequence ID" value="NZ_LWSK01000116.1"/>
</dbReference>
<dbReference type="PANTHER" id="PTHR34982:SF1">
    <property type="entry name" value="FLAGELLAR ASSEMBLY PROTEIN FLIH"/>
    <property type="match status" value="1"/>
</dbReference>
<dbReference type="Proteomes" id="UP000322699">
    <property type="component" value="Unassembled WGS sequence"/>
</dbReference>
<dbReference type="EMBL" id="VRLW01000001">
    <property type="protein sequence ID" value="KAA1260225.1"/>
    <property type="molecule type" value="Genomic_DNA"/>
</dbReference>
<keyword evidence="10" id="KW-0969">Cilium</keyword>
<dbReference type="Pfam" id="PF02108">
    <property type="entry name" value="FliH"/>
    <property type="match status" value="1"/>
</dbReference>
<dbReference type="GO" id="GO:0044781">
    <property type="term" value="P:bacterial-type flagellum organization"/>
    <property type="evidence" value="ECO:0007669"/>
    <property type="project" value="UniProtKB-KW"/>
</dbReference>
<gene>
    <name evidence="10" type="ORF">LF1_27640</name>
</gene>
<feature type="region of interest" description="Disordered" evidence="8">
    <location>
        <begin position="1"/>
        <end position="22"/>
    </location>
</feature>
<evidence type="ECO:0000313" key="10">
    <source>
        <dbReference type="EMBL" id="KAA1260225.1"/>
    </source>
</evidence>
<dbReference type="OrthoDB" id="264725at2"/>
<dbReference type="GO" id="GO:0015031">
    <property type="term" value="P:protein transport"/>
    <property type="evidence" value="ECO:0007669"/>
    <property type="project" value="UniProtKB-KW"/>
</dbReference>
<evidence type="ECO:0000256" key="6">
    <source>
        <dbReference type="ARBA" id="ARBA00022927"/>
    </source>
</evidence>
<dbReference type="InterPro" id="IPR018035">
    <property type="entry name" value="Flagellar_FliH/T3SS_HrpE"/>
</dbReference>
<keyword evidence="11" id="KW-1185">Reference proteome</keyword>
<comment type="caution">
    <text evidence="10">The sequence shown here is derived from an EMBL/GenBank/DDBJ whole genome shotgun (WGS) entry which is preliminary data.</text>
</comment>
<feature type="compositionally biased region" description="Basic and acidic residues" evidence="8">
    <location>
        <begin position="61"/>
        <end position="81"/>
    </location>
</feature>
<evidence type="ECO:0000256" key="7">
    <source>
        <dbReference type="ARBA" id="ARBA00023225"/>
    </source>
</evidence>
<evidence type="ECO:0000256" key="1">
    <source>
        <dbReference type="ARBA" id="ARBA00003041"/>
    </source>
</evidence>
<accession>A0A5B1CK28</accession>
<evidence type="ECO:0000256" key="2">
    <source>
        <dbReference type="ARBA" id="ARBA00006602"/>
    </source>
</evidence>
<name>A0A5B1CK28_9BACT</name>
<sequence length="234" mass="25782">MASVLKSEANRVSATESGLDSAARNASGLAGFNLNDFASEGQKHLQECSRQVRQMLEQAEEDAKQIRKEAEQKGREEGLRKAEAQLEQRIKAEGDQRAKSGLKMIEDAIAQMHDNYSQWMQQYTELLNGIALAAAEKITRRKLEQESDLLLTWVTEAVMSTRSAQRLSVAVHPETLVDLGDKLDELLASPDLPESTQVVPDASLGRTEVVVRQTGGEIQAGLEAQISRLAELLQ</sequence>
<keyword evidence="4" id="KW-0813">Transport</keyword>
<organism evidence="10 11">
    <name type="scientific">Rubripirellula obstinata</name>
    <dbReference type="NCBI Taxonomy" id="406547"/>
    <lineage>
        <taxon>Bacteria</taxon>
        <taxon>Pseudomonadati</taxon>
        <taxon>Planctomycetota</taxon>
        <taxon>Planctomycetia</taxon>
        <taxon>Pirellulales</taxon>
        <taxon>Pirellulaceae</taxon>
        <taxon>Rubripirellula</taxon>
    </lineage>
</organism>
<keyword evidence="5" id="KW-1005">Bacterial flagellum biogenesis</keyword>
<dbReference type="AlphaFoldDB" id="A0A5B1CK28"/>
<evidence type="ECO:0000256" key="5">
    <source>
        <dbReference type="ARBA" id="ARBA00022795"/>
    </source>
</evidence>
<keyword evidence="10" id="KW-0282">Flagellum</keyword>
<dbReference type="InterPro" id="IPR051472">
    <property type="entry name" value="T3SS_Stator/FliH"/>
</dbReference>
<keyword evidence="6" id="KW-0653">Protein transport</keyword>
<evidence type="ECO:0000256" key="3">
    <source>
        <dbReference type="ARBA" id="ARBA00016507"/>
    </source>
</evidence>